<feature type="compositionally biased region" description="Polar residues" evidence="1">
    <location>
        <begin position="169"/>
        <end position="183"/>
    </location>
</feature>
<organism evidence="2 3">
    <name type="scientific">[Myrmecia] bisecta</name>
    <dbReference type="NCBI Taxonomy" id="41462"/>
    <lineage>
        <taxon>Eukaryota</taxon>
        <taxon>Viridiplantae</taxon>
        <taxon>Chlorophyta</taxon>
        <taxon>core chlorophytes</taxon>
        <taxon>Trebouxiophyceae</taxon>
        <taxon>Trebouxiales</taxon>
        <taxon>Trebouxiaceae</taxon>
        <taxon>Myrmecia</taxon>
    </lineage>
</organism>
<keyword evidence="3" id="KW-1185">Reference proteome</keyword>
<feature type="region of interest" description="Disordered" evidence="1">
    <location>
        <begin position="304"/>
        <end position="337"/>
    </location>
</feature>
<proteinExistence type="predicted"/>
<comment type="caution">
    <text evidence="2">The sequence shown here is derived from an EMBL/GenBank/DDBJ whole genome shotgun (WGS) entry which is preliminary data.</text>
</comment>
<reference evidence="2 3" key="1">
    <citation type="journal article" date="2024" name="Nat. Commun.">
        <title>Phylogenomics reveals the evolutionary origins of lichenization in chlorophyte algae.</title>
        <authorList>
            <person name="Puginier C."/>
            <person name="Libourel C."/>
            <person name="Otte J."/>
            <person name="Skaloud P."/>
            <person name="Haon M."/>
            <person name="Grisel S."/>
            <person name="Petersen M."/>
            <person name="Berrin J.G."/>
            <person name="Delaux P.M."/>
            <person name="Dal Grande F."/>
            <person name="Keller J."/>
        </authorList>
    </citation>
    <scope>NUCLEOTIDE SEQUENCE [LARGE SCALE GENOMIC DNA]</scope>
    <source>
        <strain evidence="2 3">SAG 2043</strain>
    </source>
</reference>
<dbReference type="EMBL" id="JALJOR010000004">
    <property type="protein sequence ID" value="KAK9817649.1"/>
    <property type="molecule type" value="Genomic_DNA"/>
</dbReference>
<evidence type="ECO:0000313" key="3">
    <source>
        <dbReference type="Proteomes" id="UP001489004"/>
    </source>
</evidence>
<name>A0AAW1QBB9_9CHLO</name>
<feature type="compositionally biased region" description="Low complexity" evidence="1">
    <location>
        <begin position="129"/>
        <end position="162"/>
    </location>
</feature>
<gene>
    <name evidence="2" type="ORF">WJX72_000179</name>
</gene>
<dbReference type="AlphaFoldDB" id="A0AAW1QBB9"/>
<accession>A0AAW1QBB9</accession>
<evidence type="ECO:0000313" key="2">
    <source>
        <dbReference type="EMBL" id="KAK9817649.1"/>
    </source>
</evidence>
<feature type="region of interest" description="Disordered" evidence="1">
    <location>
        <begin position="31"/>
        <end position="236"/>
    </location>
</feature>
<feature type="compositionally biased region" description="Polar residues" evidence="1">
    <location>
        <begin position="305"/>
        <end position="314"/>
    </location>
</feature>
<feature type="compositionally biased region" description="Polar residues" evidence="1">
    <location>
        <begin position="46"/>
        <end position="114"/>
    </location>
</feature>
<evidence type="ECO:0000256" key="1">
    <source>
        <dbReference type="SAM" id="MobiDB-lite"/>
    </source>
</evidence>
<sequence length="403" mass="44079">MATYVTQPSIKTDGGLVDDSLAFLIAEVAEEGNPAEVRASWPRISKTPNQAETSQNTAASPTQAESSGSDLTQYTTDPSQYSLQQNPSYYGYQSTADQTSAGDSATSGYAQGTERTAEGPSQDEYEASLQQWQYAQYQQQLQEQQQQQGMQEQQMMQQEGMQPAVETGGDQQWQVPSSQSWLPSQGPAAPQYDLGEEATRKIHSELRQLQEESALLQEHTRRLHQRALQIQQQHEPEQAIMAAPREGPQEEALHGQADLLMVKQASDLTSQRSTEEQYGHQALTWQVGGAPKARAQPVPKLPGTNHWQAPQSQAEYDGQEYHSPYSMHSEDDRAAQGATALQWAPVDQPMASGQAAPRAAAPKARGYAKLGLDSSSKKVLVRPRKGYTGVSANAPGSARIVLQ</sequence>
<dbReference type="Proteomes" id="UP001489004">
    <property type="component" value="Unassembled WGS sequence"/>
</dbReference>
<protein>
    <submittedName>
        <fullName evidence="2">Uncharacterized protein</fullName>
    </submittedName>
</protein>
<feature type="compositionally biased region" description="Basic and acidic residues" evidence="1">
    <location>
        <begin position="197"/>
        <end position="210"/>
    </location>
</feature>